<proteinExistence type="predicted"/>
<comment type="caution">
    <text evidence="1">The sequence shown here is derived from an EMBL/GenBank/DDBJ whole genome shotgun (WGS) entry which is preliminary data.</text>
</comment>
<dbReference type="Proteomes" id="UP000550714">
    <property type="component" value="Unassembled WGS sequence"/>
</dbReference>
<dbReference type="EMBL" id="JACHWU010000001">
    <property type="protein sequence ID" value="MBB3050500.1"/>
    <property type="molecule type" value="Genomic_DNA"/>
</dbReference>
<name>A0A839S0A8_9PSEU</name>
<dbReference type="AlphaFoldDB" id="A0A839S0A8"/>
<evidence type="ECO:0000313" key="1">
    <source>
        <dbReference type="EMBL" id="MBB3050500.1"/>
    </source>
</evidence>
<keyword evidence="2" id="KW-1185">Reference proteome</keyword>
<reference evidence="1 2" key="1">
    <citation type="submission" date="2020-08" db="EMBL/GenBank/DDBJ databases">
        <title>Genomic Encyclopedia of Type Strains, Phase III (KMG-III): the genomes of soil and plant-associated and newly described type strains.</title>
        <authorList>
            <person name="Whitman W."/>
        </authorList>
    </citation>
    <scope>NUCLEOTIDE SEQUENCE [LARGE SCALE GENOMIC DNA]</scope>
    <source>
        <strain evidence="1 2">CECT 8577</strain>
    </source>
</reference>
<protein>
    <submittedName>
        <fullName evidence="1">Uncharacterized protein</fullName>
    </submittedName>
</protein>
<sequence>MQRARSAAAGVTGAAVGGWVGTWLNTTGATSVPDTRG</sequence>
<organism evidence="1 2">
    <name type="scientific">Prauserella isguenensis</name>
    <dbReference type="NCBI Taxonomy" id="1470180"/>
    <lineage>
        <taxon>Bacteria</taxon>
        <taxon>Bacillati</taxon>
        <taxon>Actinomycetota</taxon>
        <taxon>Actinomycetes</taxon>
        <taxon>Pseudonocardiales</taxon>
        <taxon>Pseudonocardiaceae</taxon>
        <taxon>Prauserella</taxon>
    </lineage>
</organism>
<accession>A0A839S0A8</accession>
<evidence type="ECO:0000313" key="2">
    <source>
        <dbReference type="Proteomes" id="UP000550714"/>
    </source>
</evidence>
<gene>
    <name evidence="1" type="ORF">FHS23_001495</name>
</gene>